<keyword evidence="3" id="KW-0997">Cell inner membrane</keyword>
<feature type="transmembrane region" description="Helical" evidence="7">
    <location>
        <begin position="7"/>
        <end position="33"/>
    </location>
</feature>
<reference evidence="9 10" key="1">
    <citation type="submission" date="2007-10" db="EMBL/GenBank/DDBJ databases">
        <title>Complete sequence of Desulfococcus oleovorans Hxd3.</title>
        <authorList>
            <consortium name="US DOE Joint Genome Institute"/>
            <person name="Copeland A."/>
            <person name="Lucas S."/>
            <person name="Lapidus A."/>
            <person name="Barry K."/>
            <person name="Glavina del Rio T."/>
            <person name="Dalin E."/>
            <person name="Tice H."/>
            <person name="Pitluck S."/>
            <person name="Kiss H."/>
            <person name="Brettin T."/>
            <person name="Bruce D."/>
            <person name="Detter J.C."/>
            <person name="Han C."/>
            <person name="Schmutz J."/>
            <person name="Larimer F."/>
            <person name="Land M."/>
            <person name="Hauser L."/>
            <person name="Kyrpides N."/>
            <person name="Kim E."/>
            <person name="Wawrik B."/>
            <person name="Richardson P."/>
        </authorList>
    </citation>
    <scope>NUCLEOTIDE SEQUENCE [LARGE SCALE GENOMIC DNA]</scope>
    <source>
        <strain evidence="10">DSM 6200 / JCM 39069 / Hxd3</strain>
    </source>
</reference>
<evidence type="ECO:0000256" key="7">
    <source>
        <dbReference type="SAM" id="Phobius"/>
    </source>
</evidence>
<evidence type="ECO:0000256" key="6">
    <source>
        <dbReference type="ARBA" id="ARBA00023136"/>
    </source>
</evidence>
<dbReference type="InterPro" id="IPR010656">
    <property type="entry name" value="DctM"/>
</dbReference>
<feature type="transmembrane region" description="Helical" evidence="7">
    <location>
        <begin position="358"/>
        <end position="380"/>
    </location>
</feature>
<feature type="transmembrane region" description="Helical" evidence="7">
    <location>
        <begin position="172"/>
        <end position="196"/>
    </location>
</feature>
<accession>A8ZZK6</accession>
<feature type="transmembrane region" description="Helical" evidence="7">
    <location>
        <begin position="301"/>
        <end position="325"/>
    </location>
</feature>
<sequence length="436" mass="47829">MGFIIFGLILLAVFGEPLFIIIGGAAFASFYFALDIHPATLFTDFYRLTTMPVFVAIPLFIFSGYLLAESRVPEKMLRFTNALLGWIPGGLCLVALIACSIFTAFTGASAITIVAIGTLLYPAFLKDNYPENFALGLITTSGSLGTLFMPCLPLILYGVIASQQTPLNVEDMFIAGLLPGVLLLVLMWIYSFPFGLKYTRRQGFAFKELMVATVDIIWELPLPFFIIGGILAGLFSAPEAAAVAAIYVLLVEMFITRDMTAIKLIGVIRRSMIMNGSILIIVGMALGLTDVFVTLAVPDKIFAFICNYVTNKYVFLLLLNFFLLFVGMSMDIFSACAIVVPIVVPIALKYGVDPVHLGIIFLANLELGFVTPPIGMSLFISSIKFNKSFPTILRSVVPFFIILLIGLLLITYVPELSLFLLRFTAKKNLIDPMDLL</sequence>
<comment type="subcellular location">
    <subcellularLocation>
        <location evidence="1">Cell inner membrane</location>
        <topology evidence="1">Multi-pass membrane protein</topology>
    </subcellularLocation>
</comment>
<feature type="transmembrane region" description="Helical" evidence="7">
    <location>
        <begin position="104"/>
        <end position="121"/>
    </location>
</feature>
<dbReference type="PIRSF" id="PIRSF006066">
    <property type="entry name" value="HI0050"/>
    <property type="match status" value="1"/>
</dbReference>
<dbReference type="AlphaFoldDB" id="A8ZZK6"/>
<dbReference type="PANTHER" id="PTHR33362">
    <property type="entry name" value="SIALIC ACID TRAP TRANSPORTER PERMEASE PROTEIN SIAT-RELATED"/>
    <property type="match status" value="1"/>
</dbReference>
<dbReference type="Pfam" id="PF06808">
    <property type="entry name" value="DctM"/>
    <property type="match status" value="1"/>
</dbReference>
<feature type="domain" description="TRAP C4-dicarboxylate transport system permease DctM subunit" evidence="8">
    <location>
        <begin position="7"/>
        <end position="416"/>
    </location>
</feature>
<dbReference type="Proteomes" id="UP000008561">
    <property type="component" value="Chromosome"/>
</dbReference>
<dbReference type="EMBL" id="CP000859">
    <property type="protein sequence ID" value="ABW68878.1"/>
    <property type="molecule type" value="Genomic_DNA"/>
</dbReference>
<dbReference type="NCBIfam" id="TIGR00786">
    <property type="entry name" value="dctM"/>
    <property type="match status" value="1"/>
</dbReference>
<feature type="transmembrane region" description="Helical" evidence="7">
    <location>
        <begin position="45"/>
        <end position="67"/>
    </location>
</feature>
<evidence type="ECO:0000256" key="2">
    <source>
        <dbReference type="ARBA" id="ARBA00022475"/>
    </source>
</evidence>
<name>A8ZZK6_DESOH</name>
<evidence type="ECO:0000259" key="8">
    <source>
        <dbReference type="Pfam" id="PF06808"/>
    </source>
</evidence>
<keyword evidence="10" id="KW-1185">Reference proteome</keyword>
<evidence type="ECO:0000313" key="10">
    <source>
        <dbReference type="Proteomes" id="UP000008561"/>
    </source>
</evidence>
<keyword evidence="5 7" id="KW-1133">Transmembrane helix</keyword>
<keyword evidence="6 7" id="KW-0472">Membrane</keyword>
<dbReference type="PANTHER" id="PTHR33362:SF7">
    <property type="entry name" value="SLL1103 PROTEIN"/>
    <property type="match status" value="1"/>
</dbReference>
<dbReference type="GO" id="GO:0022857">
    <property type="term" value="F:transmembrane transporter activity"/>
    <property type="evidence" value="ECO:0007669"/>
    <property type="project" value="TreeGrafter"/>
</dbReference>
<gene>
    <name evidence="9" type="ordered locus">Dole_3075</name>
</gene>
<feature type="transmembrane region" description="Helical" evidence="7">
    <location>
        <begin position="133"/>
        <end position="160"/>
    </location>
</feature>
<feature type="transmembrane region" description="Helical" evidence="7">
    <location>
        <begin position="79"/>
        <end position="98"/>
    </location>
</feature>
<dbReference type="STRING" id="96561.Dole_3075"/>
<dbReference type="GO" id="GO:0005886">
    <property type="term" value="C:plasma membrane"/>
    <property type="evidence" value="ECO:0007669"/>
    <property type="project" value="UniProtKB-SubCell"/>
</dbReference>
<proteinExistence type="predicted"/>
<protein>
    <submittedName>
        <fullName evidence="9">TRAP dicarboxylate transporter, DctM subunit</fullName>
    </submittedName>
</protein>
<feature type="transmembrane region" description="Helical" evidence="7">
    <location>
        <begin position="392"/>
        <end position="413"/>
    </location>
</feature>
<dbReference type="HOGENOM" id="CLU_019824_4_1_7"/>
<evidence type="ECO:0000256" key="4">
    <source>
        <dbReference type="ARBA" id="ARBA00022692"/>
    </source>
</evidence>
<organism evidence="9 10">
    <name type="scientific">Desulfosudis oleivorans (strain DSM 6200 / JCM 39069 / Hxd3)</name>
    <name type="common">Desulfococcus oleovorans</name>
    <dbReference type="NCBI Taxonomy" id="96561"/>
    <lineage>
        <taxon>Bacteria</taxon>
        <taxon>Pseudomonadati</taxon>
        <taxon>Thermodesulfobacteriota</taxon>
        <taxon>Desulfobacteria</taxon>
        <taxon>Desulfobacterales</taxon>
        <taxon>Desulfosudaceae</taxon>
        <taxon>Desulfosudis</taxon>
    </lineage>
</organism>
<evidence type="ECO:0000313" key="9">
    <source>
        <dbReference type="EMBL" id="ABW68878.1"/>
    </source>
</evidence>
<feature type="transmembrane region" description="Helical" evidence="7">
    <location>
        <begin position="272"/>
        <end position="295"/>
    </location>
</feature>
<feature type="transmembrane region" description="Helical" evidence="7">
    <location>
        <begin position="241"/>
        <end position="260"/>
    </location>
</feature>
<dbReference type="eggNOG" id="COG1593">
    <property type="taxonomic scope" value="Bacteria"/>
</dbReference>
<dbReference type="RefSeq" id="WP_012176489.1">
    <property type="nucleotide sequence ID" value="NC_009943.1"/>
</dbReference>
<evidence type="ECO:0000256" key="1">
    <source>
        <dbReference type="ARBA" id="ARBA00004429"/>
    </source>
</evidence>
<dbReference type="KEGG" id="dol:Dole_3075"/>
<keyword evidence="4 7" id="KW-0812">Transmembrane</keyword>
<evidence type="ECO:0000256" key="5">
    <source>
        <dbReference type="ARBA" id="ARBA00022989"/>
    </source>
</evidence>
<dbReference type="OrthoDB" id="9790209at2"/>
<feature type="transmembrane region" description="Helical" evidence="7">
    <location>
        <begin position="216"/>
        <end position="235"/>
    </location>
</feature>
<dbReference type="InterPro" id="IPR004681">
    <property type="entry name" value="TRAP_DctM"/>
</dbReference>
<keyword evidence="2" id="KW-1003">Cell membrane</keyword>
<evidence type="ECO:0000256" key="3">
    <source>
        <dbReference type="ARBA" id="ARBA00022519"/>
    </source>
</evidence>